<dbReference type="Proteomes" id="UP001269144">
    <property type="component" value="Unassembled WGS sequence"/>
</dbReference>
<reference evidence="2" key="1">
    <citation type="submission" date="2023-07" db="EMBL/GenBank/DDBJ databases">
        <title>Paracoccus sp. MBLB3053 whole genome sequence.</title>
        <authorList>
            <person name="Hwang C.Y."/>
            <person name="Cho E.-S."/>
            <person name="Seo M.-J."/>
        </authorList>
    </citation>
    <scope>NUCLEOTIDE SEQUENCE [LARGE SCALE GENOMIC DNA]</scope>
    <source>
        <strain evidence="2">MBLB3053</strain>
    </source>
</reference>
<proteinExistence type="predicted"/>
<keyword evidence="2" id="KW-1185">Reference proteome</keyword>
<protein>
    <submittedName>
        <fullName evidence="1">Glycosyltransferase</fullName>
    </submittedName>
</protein>
<dbReference type="RefSeq" id="WP_311160831.1">
    <property type="nucleotide sequence ID" value="NZ_JAVQLW010000001.1"/>
</dbReference>
<sequence>MLQVIGLCRFSYPTFNGQGFKEPLKYNNTQLRHRLNLFEKICLPSIVSQTDHRFVLVILVGENMPYLGELRRLVRNRNQIVIFKQPEHLPHLEVCARAMSEYRKDRATHIAEFCMDDDDAVHKTFIAKTRDMFRIIKPMLDDGRPVELDFCRGFAARHYESSLTLKHVVMPHWTPAQVIFQLASSKKNLFEFNHYRFWRSRTCVSVAENPMFIRTFHDYNDSGTKWENMLHDGAYGNPKEILPEEFGIVDIGAEYFDTGGGESNNQVKKTS</sequence>
<dbReference type="InterPro" id="IPR021466">
    <property type="entry name" value="Put_rhamnosyl_transferase"/>
</dbReference>
<accession>A0ABU2HU56</accession>
<comment type="caution">
    <text evidence="1">The sequence shown here is derived from an EMBL/GenBank/DDBJ whole genome shotgun (WGS) entry which is preliminary data.</text>
</comment>
<evidence type="ECO:0000313" key="1">
    <source>
        <dbReference type="EMBL" id="MDS9468586.1"/>
    </source>
</evidence>
<evidence type="ECO:0000313" key="2">
    <source>
        <dbReference type="Proteomes" id="UP001269144"/>
    </source>
</evidence>
<gene>
    <name evidence="1" type="ORF">RGQ15_13535</name>
</gene>
<dbReference type="EMBL" id="JAVQLW010000001">
    <property type="protein sequence ID" value="MDS9468586.1"/>
    <property type="molecule type" value="Genomic_DNA"/>
</dbReference>
<name>A0ABU2HU56_9RHOB</name>
<organism evidence="1 2">
    <name type="scientific">Paracoccus aurantius</name>
    <dbReference type="NCBI Taxonomy" id="3073814"/>
    <lineage>
        <taxon>Bacteria</taxon>
        <taxon>Pseudomonadati</taxon>
        <taxon>Pseudomonadota</taxon>
        <taxon>Alphaproteobacteria</taxon>
        <taxon>Rhodobacterales</taxon>
        <taxon>Paracoccaceae</taxon>
        <taxon>Paracoccus</taxon>
    </lineage>
</organism>
<dbReference type="Pfam" id="PF11316">
    <property type="entry name" value="Rhamno_transf"/>
    <property type="match status" value="1"/>
</dbReference>